<evidence type="ECO:0000313" key="2">
    <source>
        <dbReference type="EMBL" id="KAI1895578.1"/>
    </source>
</evidence>
<dbReference type="InterPro" id="IPR032675">
    <property type="entry name" value="LRR_dom_sf"/>
</dbReference>
<evidence type="ECO:0000313" key="3">
    <source>
        <dbReference type="Proteomes" id="UP000829720"/>
    </source>
</evidence>
<dbReference type="AlphaFoldDB" id="A0A8T3DKN9"/>
<dbReference type="SUPFAM" id="SSF81383">
    <property type="entry name" value="F-box domain"/>
    <property type="match status" value="1"/>
</dbReference>
<dbReference type="InterPro" id="IPR001810">
    <property type="entry name" value="F-box_dom"/>
</dbReference>
<organism evidence="2 3">
    <name type="scientific">Albula goreensis</name>
    <dbReference type="NCBI Taxonomy" id="1534307"/>
    <lineage>
        <taxon>Eukaryota</taxon>
        <taxon>Metazoa</taxon>
        <taxon>Chordata</taxon>
        <taxon>Craniata</taxon>
        <taxon>Vertebrata</taxon>
        <taxon>Euteleostomi</taxon>
        <taxon>Actinopterygii</taxon>
        <taxon>Neopterygii</taxon>
        <taxon>Teleostei</taxon>
        <taxon>Albuliformes</taxon>
        <taxon>Albulidae</taxon>
        <taxon>Albula</taxon>
    </lineage>
</organism>
<name>A0A8T3DKN9_9TELE</name>
<proteinExistence type="predicted"/>
<comment type="caution">
    <text evidence="2">The sequence shown here is derived from an EMBL/GenBank/DDBJ whole genome shotgun (WGS) entry which is preliminary data.</text>
</comment>
<reference evidence="2" key="1">
    <citation type="submission" date="2021-01" db="EMBL/GenBank/DDBJ databases">
        <authorList>
            <person name="Zahm M."/>
            <person name="Roques C."/>
            <person name="Cabau C."/>
            <person name="Klopp C."/>
            <person name="Donnadieu C."/>
            <person name="Jouanno E."/>
            <person name="Lampietro C."/>
            <person name="Louis A."/>
            <person name="Herpin A."/>
            <person name="Echchiki A."/>
            <person name="Berthelot C."/>
            <person name="Parey E."/>
            <person name="Roest-Crollius H."/>
            <person name="Braasch I."/>
            <person name="Postlethwait J."/>
            <person name="Bobe J."/>
            <person name="Montfort J."/>
            <person name="Bouchez O."/>
            <person name="Begum T."/>
            <person name="Mejri S."/>
            <person name="Adams A."/>
            <person name="Chen W.-J."/>
            <person name="Guiguen Y."/>
        </authorList>
    </citation>
    <scope>NUCLEOTIDE SEQUENCE</scope>
    <source>
        <tissue evidence="2">Blood</tissue>
    </source>
</reference>
<dbReference type="GO" id="GO:0000209">
    <property type="term" value="P:protein polyubiquitination"/>
    <property type="evidence" value="ECO:0007669"/>
    <property type="project" value="TreeGrafter"/>
</dbReference>
<keyword evidence="3" id="KW-1185">Reference proteome</keyword>
<dbReference type="OrthoDB" id="3219396at2759"/>
<dbReference type="PROSITE" id="PS50181">
    <property type="entry name" value="FBOX"/>
    <property type="match status" value="1"/>
</dbReference>
<dbReference type="GO" id="GO:0031146">
    <property type="term" value="P:SCF-dependent proteasomal ubiquitin-dependent protein catabolic process"/>
    <property type="evidence" value="ECO:0007669"/>
    <property type="project" value="InterPro"/>
</dbReference>
<sequence>MSVLAFHLPEEVWLQVFLLLPDEEKMSIRACCKYFRRLIDRPSLWRNRAVVLKKIRSYNSQFWATLRRRKISTVVVHKAGIREWESIVMSLPWLTAVTIEQCSDEEVLKTLQRFNSLKKLVIRSSQCPSGLASALTPLRQLTHLCLCELQRAPRTELISAVSQLADLNSLFYHEGDKPISKRTFQGMLARLPNLKQLSLKMGPGYGTLPEDYFSLSKTNYSKTGREGLNQNGLGLTRLELLNYMDPMLSPRALEPLMSLQSLTVGYRDRVMEPGRCNLRAWLSKLPCLTELTISRGYPLGVYVHSVPWTLQSLSLLQVFMHPGDLNALGNQTPNLQHLHLDLCSYDGQSGLQELPNLFPKLETLKLRHCYMTELEFVGLAQLEHLRQLVILDAYQGPSPALLKLIQKLQVKTNYRVQVIHTPKARDPTACLCSQY</sequence>
<dbReference type="Pfam" id="PF12937">
    <property type="entry name" value="F-box-like"/>
    <property type="match status" value="1"/>
</dbReference>
<evidence type="ECO:0000259" key="1">
    <source>
        <dbReference type="PROSITE" id="PS50181"/>
    </source>
</evidence>
<accession>A0A8T3DKN9</accession>
<dbReference type="InterPro" id="IPR039588">
    <property type="entry name" value="FBXO4"/>
</dbReference>
<dbReference type="InterPro" id="IPR036047">
    <property type="entry name" value="F-box-like_dom_sf"/>
</dbReference>
<dbReference type="GO" id="GO:0019005">
    <property type="term" value="C:SCF ubiquitin ligase complex"/>
    <property type="evidence" value="ECO:0007669"/>
    <property type="project" value="TreeGrafter"/>
</dbReference>
<gene>
    <name evidence="2" type="ORF">AGOR_G00107680</name>
</gene>
<dbReference type="SMART" id="SM00256">
    <property type="entry name" value="FBOX"/>
    <property type="match status" value="1"/>
</dbReference>
<dbReference type="EMBL" id="JAERUA010000009">
    <property type="protein sequence ID" value="KAI1895578.1"/>
    <property type="molecule type" value="Genomic_DNA"/>
</dbReference>
<dbReference type="Proteomes" id="UP000829720">
    <property type="component" value="Unassembled WGS sequence"/>
</dbReference>
<dbReference type="SUPFAM" id="SSF52047">
    <property type="entry name" value="RNI-like"/>
    <property type="match status" value="1"/>
</dbReference>
<dbReference type="PANTHER" id="PTHR16008">
    <property type="entry name" value="F-BOX ONLY PROTEIN 4"/>
    <property type="match status" value="1"/>
</dbReference>
<dbReference type="Gene3D" id="3.80.10.10">
    <property type="entry name" value="Ribonuclease Inhibitor"/>
    <property type="match status" value="2"/>
</dbReference>
<dbReference type="PANTHER" id="PTHR16008:SF6">
    <property type="entry name" value="SI:DKEY-12E7.1"/>
    <property type="match status" value="1"/>
</dbReference>
<dbReference type="Gene3D" id="1.20.1280.50">
    <property type="match status" value="1"/>
</dbReference>
<protein>
    <recommendedName>
        <fullName evidence="1">F-box domain-containing protein</fullName>
    </recommendedName>
</protein>
<feature type="domain" description="F-box" evidence="1">
    <location>
        <begin position="2"/>
        <end position="48"/>
    </location>
</feature>